<evidence type="ECO:0000256" key="1">
    <source>
        <dbReference type="SAM" id="MobiDB-lite"/>
    </source>
</evidence>
<proteinExistence type="predicted"/>
<comment type="caution">
    <text evidence="2">The sequence shown here is derived from an EMBL/GenBank/DDBJ whole genome shotgun (WGS) entry which is preliminary data.</text>
</comment>
<name>A0A4C1S993_EUMVA</name>
<accession>A0A4C1S993</accession>
<dbReference type="EMBL" id="BGZK01003213">
    <property type="protein sequence ID" value="GBO98808.1"/>
    <property type="molecule type" value="Genomic_DNA"/>
</dbReference>
<keyword evidence="3" id="KW-1185">Reference proteome</keyword>
<feature type="region of interest" description="Disordered" evidence="1">
    <location>
        <begin position="51"/>
        <end position="71"/>
    </location>
</feature>
<evidence type="ECO:0000313" key="2">
    <source>
        <dbReference type="EMBL" id="GBO98808.1"/>
    </source>
</evidence>
<feature type="compositionally biased region" description="Low complexity" evidence="1">
    <location>
        <begin position="51"/>
        <end position="64"/>
    </location>
</feature>
<reference evidence="2 3" key="1">
    <citation type="journal article" date="2019" name="Commun. Biol.">
        <title>The bagworm genome reveals a unique fibroin gene that provides high tensile strength.</title>
        <authorList>
            <person name="Kono N."/>
            <person name="Nakamura H."/>
            <person name="Ohtoshi R."/>
            <person name="Tomita M."/>
            <person name="Numata K."/>
            <person name="Arakawa K."/>
        </authorList>
    </citation>
    <scope>NUCLEOTIDE SEQUENCE [LARGE SCALE GENOMIC DNA]</scope>
</reference>
<sequence>MRVWRTPLLGFNDRQFGWTLLTTVVTDAMTRSRTDSLTLLRSTEMSYAAHTTARAGRTAPTGQASIGPVTTRRSRRDRFRCTAFDDPFAVGRVFSSRHPVRGALQRSCFVRTPVPVTTDGYSRYGNEFREIGCSKEVNHPTLEKEELYVLPCDGCFRSVRIRKRSIGWSVRARVVELTTTRAVTDVAST</sequence>
<gene>
    <name evidence="2" type="ORF">EVAR_77693_1</name>
</gene>
<evidence type="ECO:0000313" key="3">
    <source>
        <dbReference type="Proteomes" id="UP000299102"/>
    </source>
</evidence>
<organism evidence="2 3">
    <name type="scientific">Eumeta variegata</name>
    <name type="common">Bagworm moth</name>
    <name type="synonym">Eumeta japonica</name>
    <dbReference type="NCBI Taxonomy" id="151549"/>
    <lineage>
        <taxon>Eukaryota</taxon>
        <taxon>Metazoa</taxon>
        <taxon>Ecdysozoa</taxon>
        <taxon>Arthropoda</taxon>
        <taxon>Hexapoda</taxon>
        <taxon>Insecta</taxon>
        <taxon>Pterygota</taxon>
        <taxon>Neoptera</taxon>
        <taxon>Endopterygota</taxon>
        <taxon>Lepidoptera</taxon>
        <taxon>Glossata</taxon>
        <taxon>Ditrysia</taxon>
        <taxon>Tineoidea</taxon>
        <taxon>Psychidae</taxon>
        <taxon>Oiketicinae</taxon>
        <taxon>Eumeta</taxon>
    </lineage>
</organism>
<dbReference type="AlphaFoldDB" id="A0A4C1S993"/>
<dbReference type="Proteomes" id="UP000299102">
    <property type="component" value="Unassembled WGS sequence"/>
</dbReference>
<protein>
    <submittedName>
        <fullName evidence="2">Uncharacterized protein</fullName>
    </submittedName>
</protein>